<keyword evidence="1" id="KW-0418">Kinase</keyword>
<evidence type="ECO:0000313" key="1">
    <source>
        <dbReference type="EMBL" id="GFF12892.1"/>
    </source>
</evidence>
<evidence type="ECO:0000313" key="2">
    <source>
        <dbReference type="Proteomes" id="UP000452235"/>
    </source>
</evidence>
<proteinExistence type="predicted"/>
<protein>
    <submittedName>
        <fullName evidence="1">Ribokinase-like protein</fullName>
    </submittedName>
</protein>
<accession>A0A5M3YXT8</accession>
<dbReference type="OrthoDB" id="3200925at2759"/>
<reference evidence="1 2" key="1">
    <citation type="submission" date="2020-01" db="EMBL/GenBank/DDBJ databases">
        <title>Aspergillus terreus IFO 6365 whole genome shotgun sequence.</title>
        <authorList>
            <person name="Kanamasa S."/>
            <person name="Takahashi H."/>
        </authorList>
    </citation>
    <scope>NUCLEOTIDE SEQUENCE [LARGE SCALE GENOMIC DNA]</scope>
    <source>
        <strain evidence="1 2">IFO 6365</strain>
    </source>
</reference>
<dbReference type="Proteomes" id="UP000452235">
    <property type="component" value="Unassembled WGS sequence"/>
</dbReference>
<keyword evidence="1" id="KW-0808">Transferase</keyword>
<dbReference type="EMBL" id="BLJY01000002">
    <property type="protein sequence ID" value="GFF12892.1"/>
    <property type="molecule type" value="Genomic_DNA"/>
</dbReference>
<name>A0A5M3YXT8_ASPTE</name>
<dbReference type="AlphaFoldDB" id="A0A5M3YXT8"/>
<gene>
    <name evidence="1" type="ORF">ATEIFO6365_0002000200</name>
</gene>
<sequence>MSDDRPQLDWSEVSLSDDFIWTDGVSSKGHAFKIGTSKPNAMSTADAEQAPDLGENQTCSTSNEETLSVASKAGFDIQVYWTHSDTDEWSYPTAEETRITSITRYNLQTAAPPPFRLYEFCFCCTEAYHFYFYDKTGDCYGINVLWPRPSTIHWLYIGSSDPDIVRVTGS</sequence>
<dbReference type="GO" id="GO:0016301">
    <property type="term" value="F:kinase activity"/>
    <property type="evidence" value="ECO:0007669"/>
    <property type="project" value="UniProtKB-KW"/>
</dbReference>
<organism evidence="1 2">
    <name type="scientific">Aspergillus terreus</name>
    <dbReference type="NCBI Taxonomy" id="33178"/>
    <lineage>
        <taxon>Eukaryota</taxon>
        <taxon>Fungi</taxon>
        <taxon>Dikarya</taxon>
        <taxon>Ascomycota</taxon>
        <taxon>Pezizomycotina</taxon>
        <taxon>Eurotiomycetes</taxon>
        <taxon>Eurotiomycetidae</taxon>
        <taxon>Eurotiales</taxon>
        <taxon>Aspergillaceae</taxon>
        <taxon>Aspergillus</taxon>
        <taxon>Aspergillus subgen. Circumdati</taxon>
    </lineage>
</organism>
<keyword evidence="2" id="KW-1185">Reference proteome</keyword>
<comment type="caution">
    <text evidence="1">The sequence shown here is derived from an EMBL/GenBank/DDBJ whole genome shotgun (WGS) entry which is preliminary data.</text>
</comment>